<dbReference type="Gene3D" id="4.10.400.10">
    <property type="entry name" value="Low-density Lipoprotein Receptor"/>
    <property type="match status" value="7"/>
</dbReference>
<dbReference type="SUPFAM" id="SSF57424">
    <property type="entry name" value="LDL receptor-like module"/>
    <property type="match status" value="8"/>
</dbReference>
<evidence type="ECO:0000313" key="16">
    <source>
        <dbReference type="EMBL" id="OWF53983.1"/>
    </source>
</evidence>
<evidence type="ECO:0000259" key="15">
    <source>
        <dbReference type="PROSITE" id="PS50262"/>
    </source>
</evidence>
<dbReference type="InterPro" id="IPR023415">
    <property type="entry name" value="LDLR_class-A_CS"/>
</dbReference>
<feature type="transmembrane region" description="Helical" evidence="14">
    <location>
        <begin position="931"/>
        <end position="956"/>
    </location>
</feature>
<evidence type="ECO:0000256" key="3">
    <source>
        <dbReference type="ARBA" id="ARBA00022614"/>
    </source>
</evidence>
<feature type="disulfide bond" evidence="13">
    <location>
        <begin position="403"/>
        <end position="415"/>
    </location>
</feature>
<dbReference type="GO" id="GO:0007189">
    <property type="term" value="P:adenylate cyclase-activating G protein-coupled receptor signaling pathway"/>
    <property type="evidence" value="ECO:0007669"/>
    <property type="project" value="TreeGrafter"/>
</dbReference>
<dbReference type="EMBL" id="NEDP02001165">
    <property type="protein sequence ID" value="OWF53983.1"/>
    <property type="molecule type" value="Genomic_DNA"/>
</dbReference>
<feature type="disulfide bond" evidence="13">
    <location>
        <begin position="410"/>
        <end position="428"/>
    </location>
</feature>
<keyword evidence="4 14" id="KW-0812">Transmembrane</keyword>
<keyword evidence="11" id="KW-0325">Glycoprotein</keyword>
<dbReference type="InterPro" id="IPR000276">
    <property type="entry name" value="GPCR_Rhodpsn"/>
</dbReference>
<feature type="transmembrane region" description="Helical" evidence="14">
    <location>
        <begin position="1009"/>
        <end position="1031"/>
    </location>
</feature>
<evidence type="ECO:0000256" key="4">
    <source>
        <dbReference type="ARBA" id="ARBA00022692"/>
    </source>
</evidence>
<dbReference type="PANTHER" id="PTHR24372:SF77">
    <property type="entry name" value="G-PROTEIN COUPLED RECEPTORS FAMILY 1 PROFILE DOMAIN-CONTAINING PROTEIN"/>
    <property type="match status" value="1"/>
</dbReference>
<dbReference type="SMART" id="SM00369">
    <property type="entry name" value="LRR_TYP"/>
    <property type="match status" value="6"/>
</dbReference>
<dbReference type="Pfam" id="PF00057">
    <property type="entry name" value="Ldl_recept_a"/>
    <property type="match status" value="5"/>
</dbReference>
<dbReference type="InterPro" id="IPR032675">
    <property type="entry name" value="LRR_dom_sf"/>
</dbReference>
<comment type="caution">
    <text evidence="16">The sequence shown here is derived from an EMBL/GenBank/DDBJ whole genome shotgun (WGS) entry which is preliminary data.</text>
</comment>
<dbReference type="GO" id="GO:0009755">
    <property type="term" value="P:hormone-mediated signaling pathway"/>
    <property type="evidence" value="ECO:0007669"/>
    <property type="project" value="TreeGrafter"/>
</dbReference>
<feature type="transmembrane region" description="Helical" evidence="14">
    <location>
        <begin position="757"/>
        <end position="780"/>
    </location>
</feature>
<evidence type="ECO:0000256" key="5">
    <source>
        <dbReference type="ARBA" id="ARBA00022737"/>
    </source>
</evidence>
<organism evidence="16 17">
    <name type="scientific">Mizuhopecten yessoensis</name>
    <name type="common">Japanese scallop</name>
    <name type="synonym">Patinopecten yessoensis</name>
    <dbReference type="NCBI Taxonomy" id="6573"/>
    <lineage>
        <taxon>Eukaryota</taxon>
        <taxon>Metazoa</taxon>
        <taxon>Spiralia</taxon>
        <taxon>Lophotrochozoa</taxon>
        <taxon>Mollusca</taxon>
        <taxon>Bivalvia</taxon>
        <taxon>Autobranchia</taxon>
        <taxon>Pteriomorphia</taxon>
        <taxon>Pectinida</taxon>
        <taxon>Pectinoidea</taxon>
        <taxon>Pectinidae</taxon>
        <taxon>Mizuhopecten</taxon>
    </lineage>
</organism>
<feature type="disulfide bond" evidence="13">
    <location>
        <begin position="93"/>
        <end position="108"/>
    </location>
</feature>
<feature type="disulfide bond" evidence="13">
    <location>
        <begin position="364"/>
        <end position="376"/>
    </location>
</feature>
<feature type="transmembrane region" description="Helical" evidence="14">
    <location>
        <begin position="977"/>
        <end position="997"/>
    </location>
</feature>
<feature type="disulfide bond" evidence="13">
    <location>
        <begin position="383"/>
        <end position="398"/>
    </location>
</feature>
<keyword evidence="12" id="KW-0807">Transducer</keyword>
<dbReference type="GO" id="GO:0005886">
    <property type="term" value="C:plasma membrane"/>
    <property type="evidence" value="ECO:0007669"/>
    <property type="project" value="UniProtKB-SubCell"/>
</dbReference>
<proteinExistence type="predicted"/>
<evidence type="ECO:0000256" key="7">
    <source>
        <dbReference type="ARBA" id="ARBA00023040"/>
    </source>
</evidence>
<dbReference type="SUPFAM" id="SSF81321">
    <property type="entry name" value="Family A G protein-coupled receptor-like"/>
    <property type="match status" value="1"/>
</dbReference>
<keyword evidence="8 14" id="KW-0472">Membrane</keyword>
<dbReference type="Gene3D" id="1.20.1070.10">
    <property type="entry name" value="Rhodopsin 7-helix transmembrane proteins"/>
    <property type="match status" value="1"/>
</dbReference>
<feature type="disulfide bond" evidence="13">
    <location>
        <begin position="496"/>
        <end position="514"/>
    </location>
</feature>
<feature type="disulfide bond" evidence="13">
    <location>
        <begin position="489"/>
        <end position="501"/>
    </location>
</feature>
<dbReference type="InterPro" id="IPR001611">
    <property type="entry name" value="Leu-rich_rpt"/>
</dbReference>
<dbReference type="PANTHER" id="PTHR24372">
    <property type="entry name" value="GLYCOPROTEIN HORMONE RECEPTOR"/>
    <property type="match status" value="1"/>
</dbReference>
<dbReference type="PROSITE" id="PS50262">
    <property type="entry name" value="G_PROTEIN_RECEP_F1_2"/>
    <property type="match status" value="1"/>
</dbReference>
<reference evidence="16 17" key="1">
    <citation type="journal article" date="2017" name="Nat. Ecol. Evol.">
        <title>Scallop genome provides insights into evolution of bilaterian karyotype and development.</title>
        <authorList>
            <person name="Wang S."/>
            <person name="Zhang J."/>
            <person name="Jiao W."/>
            <person name="Li J."/>
            <person name="Xun X."/>
            <person name="Sun Y."/>
            <person name="Guo X."/>
            <person name="Huan P."/>
            <person name="Dong B."/>
            <person name="Zhang L."/>
            <person name="Hu X."/>
            <person name="Sun X."/>
            <person name="Wang J."/>
            <person name="Zhao C."/>
            <person name="Wang Y."/>
            <person name="Wang D."/>
            <person name="Huang X."/>
            <person name="Wang R."/>
            <person name="Lv J."/>
            <person name="Li Y."/>
            <person name="Zhang Z."/>
            <person name="Liu B."/>
            <person name="Lu W."/>
            <person name="Hui Y."/>
            <person name="Liang J."/>
            <person name="Zhou Z."/>
            <person name="Hou R."/>
            <person name="Li X."/>
            <person name="Liu Y."/>
            <person name="Li H."/>
            <person name="Ning X."/>
            <person name="Lin Y."/>
            <person name="Zhao L."/>
            <person name="Xing Q."/>
            <person name="Dou J."/>
            <person name="Li Y."/>
            <person name="Mao J."/>
            <person name="Guo H."/>
            <person name="Dou H."/>
            <person name="Li T."/>
            <person name="Mu C."/>
            <person name="Jiang W."/>
            <person name="Fu Q."/>
            <person name="Fu X."/>
            <person name="Miao Y."/>
            <person name="Liu J."/>
            <person name="Yu Q."/>
            <person name="Li R."/>
            <person name="Liao H."/>
            <person name="Li X."/>
            <person name="Kong Y."/>
            <person name="Jiang Z."/>
            <person name="Chourrout D."/>
            <person name="Li R."/>
            <person name="Bao Z."/>
        </authorList>
    </citation>
    <scope>NUCLEOTIDE SEQUENCE [LARGE SCALE GENOMIC DNA]</scope>
    <source>
        <strain evidence="16 17">PY_sf001</strain>
    </source>
</reference>
<dbReference type="InterPro" id="IPR036055">
    <property type="entry name" value="LDL_receptor-like_sf"/>
</dbReference>
<evidence type="ECO:0000256" key="1">
    <source>
        <dbReference type="ARBA" id="ARBA00004651"/>
    </source>
</evidence>
<evidence type="ECO:0000256" key="10">
    <source>
        <dbReference type="ARBA" id="ARBA00023170"/>
    </source>
</evidence>
<keyword evidence="17" id="KW-1185">Reference proteome</keyword>
<dbReference type="AlphaFoldDB" id="A0A210QYX9"/>
<dbReference type="SUPFAM" id="SSF52058">
    <property type="entry name" value="L domain-like"/>
    <property type="match status" value="1"/>
</dbReference>
<evidence type="ECO:0000256" key="2">
    <source>
        <dbReference type="ARBA" id="ARBA00022475"/>
    </source>
</evidence>
<feature type="disulfide bond" evidence="13">
    <location>
        <begin position="344"/>
        <end position="359"/>
    </location>
</feature>
<feature type="disulfide bond" evidence="13">
    <location>
        <begin position="159"/>
        <end position="177"/>
    </location>
</feature>
<dbReference type="CDD" id="cd00112">
    <property type="entry name" value="LDLa"/>
    <property type="match status" value="7"/>
</dbReference>
<protein>
    <submittedName>
        <fullName evidence="16">G-protein coupled receptor GRL101</fullName>
    </submittedName>
</protein>
<evidence type="ECO:0000256" key="8">
    <source>
        <dbReference type="ARBA" id="ARBA00023136"/>
    </source>
</evidence>
<dbReference type="PROSITE" id="PS50068">
    <property type="entry name" value="LDLRA_2"/>
    <property type="match status" value="10"/>
</dbReference>
<sequence length="1115" mass="127362">MGAWVAKLRREKRLVMFRPLSEGVEILADDKLCVDSDSFHCNEADTECIDQSLVCNGVSECSTGKDESVDVCGCLEGEFQCNKTVCIDVIRRCDRHRDCDDGKDEEDCETYTCPTTHNKCKNSYCYPQDGHCNFENDCGDNSDEVECDFRTCYSMEFTCNNSECIAIAYLCDGIPHCIDGSDEQHCGSYKTCGNGLYVEDKSVCDGWVDCDNQHDETDCGPCTLEQHKCNNGRCIFKSNVCDGMCDCAETCDDENGCLTQACPIGETYMCKLNDESQRCIPKQYVCNQDNDCRNTNEGADEFFCWNITNQCEDFPENRRAGTKKFFACPEGRCLPAEGHDNVICNYFPDCLNGEDELGCDHPACTPDQFRCKSGQCIPTNLQCDATFDCYDRSDELGCETFPCPSNHRHCRSGQCISKANWCDYFRDCPDGSDEDNCDRPNKCRQDEFRCKNGQCIDRDMVCYRGIGTERRGCMDGSNLHRDVCGNHTCGINQFKCYRSYCIDRDQRCNEQIECKDSFVDEEGCPYRCPYKTEECMCEGDEIDCSNMGLQVLPFFFFFIKLTFLYYSMSHADKCLCCFRDLSNNSISNLPTGCFLHLFRLSILNLAKNKIRLIRNGTFLGLTSLTSLYLEDNLIDELQPYAFSGLSHLQTLDLSYQRIEKVHQRAFVGLHKLYTLNLVGNRLIVIEDGALSGLPNLLSLDMRENQLEIIEENVFHGLLRLRASYFDEFHFCCVAKFVEKCLPEADEFSSCEDLMSNYFLRISIWILGTIAFLGNGLVFFWRVRDFRVGKVHSFLISNLALGDFFMGVYLLIIAVVDTHYRGIYSIYDRSWRQSNLCMFAGFISTFSSELSVFTLTVITLDRLICILFPLKMKRLGLREALIVMPCVWLLVLVLSGAPLMGWEYFSNFYGRSAVCLALHITPEKPRGWEYSVFVFLVLNFVSFLVIFISYLWMFMVAKKTTTAVRKSKAKSDHSMAKRMTLIVMSDFCCWVPIILLGFASLADARVPPQVYAWIAVFVLPLNSAINPVLYTISTAPFMRNFRKRASRFRKSFTTGSFRSSETKHSFIDDRFSNTWGRNSMYRQMELTRLRGLKKSYTLNTNHSACVHEKSPASSRM</sequence>
<dbReference type="Proteomes" id="UP000242188">
    <property type="component" value="Unassembled WGS sequence"/>
</dbReference>
<dbReference type="CDD" id="cd15137">
    <property type="entry name" value="7tmA_Relaxin_R"/>
    <property type="match status" value="1"/>
</dbReference>
<feature type="disulfide bond" evidence="13">
    <location>
        <begin position="443"/>
        <end position="455"/>
    </location>
</feature>
<feature type="disulfide bond" evidence="13">
    <location>
        <begin position="229"/>
        <end position="247"/>
    </location>
</feature>
<feature type="disulfide bond" evidence="13">
    <location>
        <begin position="74"/>
        <end position="86"/>
    </location>
</feature>
<dbReference type="PROSITE" id="PS01209">
    <property type="entry name" value="LDLRA_1"/>
    <property type="match status" value="4"/>
</dbReference>
<dbReference type="PRINTS" id="PR00261">
    <property type="entry name" value="LDLRECEPTOR"/>
</dbReference>
<dbReference type="InterPro" id="IPR003591">
    <property type="entry name" value="Leu-rich_rpt_typical-subtyp"/>
</dbReference>
<feature type="transmembrane region" description="Helical" evidence="14">
    <location>
        <begin position="792"/>
        <end position="815"/>
    </location>
</feature>
<feature type="disulfide bond" evidence="13">
    <location>
        <begin position="222"/>
        <end position="234"/>
    </location>
</feature>
<dbReference type="Pfam" id="PF13855">
    <property type="entry name" value="LRR_8"/>
    <property type="match status" value="1"/>
</dbReference>
<comment type="subcellular location">
    <subcellularLocation>
        <location evidence="1">Cell membrane</location>
        <topology evidence="1">Multi-pass membrane protein</topology>
    </subcellularLocation>
</comment>
<dbReference type="GO" id="GO:0008528">
    <property type="term" value="F:G protein-coupled peptide receptor activity"/>
    <property type="evidence" value="ECO:0007669"/>
    <property type="project" value="TreeGrafter"/>
</dbReference>
<feature type="disulfide bond" evidence="13">
    <location>
        <begin position="371"/>
        <end position="389"/>
    </location>
</feature>
<feature type="disulfide bond" evidence="13">
    <location>
        <begin position="132"/>
        <end position="147"/>
    </location>
</feature>
<keyword evidence="6 14" id="KW-1133">Transmembrane helix</keyword>
<name>A0A210QYX9_MIZYE</name>
<feature type="disulfide bond" evidence="13">
    <location>
        <begin position="152"/>
        <end position="164"/>
    </location>
</feature>
<dbReference type="InterPro" id="IPR002172">
    <property type="entry name" value="LDrepeatLR_classA_rpt"/>
</dbReference>
<feature type="transmembrane region" description="Helical" evidence="14">
    <location>
        <begin position="835"/>
        <end position="859"/>
    </location>
</feature>
<comment type="caution">
    <text evidence="13">Lacks conserved residue(s) required for the propagation of feature annotation.</text>
</comment>
<feature type="disulfide bond" evidence="13">
    <location>
        <begin position="422"/>
        <end position="437"/>
    </location>
</feature>
<feature type="disulfide bond" evidence="13">
    <location>
        <begin position="113"/>
        <end position="125"/>
    </location>
</feature>
<dbReference type="SMART" id="SM00192">
    <property type="entry name" value="LDLa"/>
    <property type="match status" value="12"/>
</dbReference>
<dbReference type="Gene3D" id="3.80.10.10">
    <property type="entry name" value="Ribonuclease Inhibitor"/>
    <property type="match status" value="2"/>
</dbReference>
<evidence type="ECO:0000256" key="11">
    <source>
        <dbReference type="ARBA" id="ARBA00023180"/>
    </source>
</evidence>
<evidence type="ECO:0000256" key="6">
    <source>
        <dbReference type="ARBA" id="ARBA00022989"/>
    </source>
</evidence>
<keyword evidence="9 13" id="KW-1015">Disulfide bond</keyword>
<keyword evidence="3" id="KW-0433">Leucine-rich repeat</keyword>
<dbReference type="Pfam" id="PF00001">
    <property type="entry name" value="7tm_1"/>
    <property type="match status" value="1"/>
</dbReference>
<dbReference type="OrthoDB" id="6022531at2759"/>
<feature type="disulfide bond" evidence="13">
    <location>
        <begin position="171"/>
        <end position="186"/>
    </location>
</feature>
<feature type="disulfide bond" evidence="13">
    <location>
        <begin position="120"/>
        <end position="138"/>
    </location>
</feature>
<feature type="disulfide bond" evidence="13">
    <location>
        <begin position="81"/>
        <end position="99"/>
    </location>
</feature>
<keyword evidence="7" id="KW-0297">G-protein coupled receptor</keyword>
<gene>
    <name evidence="16" type="ORF">KP79_PYT15334</name>
</gene>
<accession>A0A210QYX9</accession>
<keyword evidence="2" id="KW-1003">Cell membrane</keyword>
<keyword evidence="10 16" id="KW-0675">Receptor</keyword>
<feature type="transmembrane region" description="Helical" evidence="14">
    <location>
        <begin position="880"/>
        <end position="901"/>
    </location>
</feature>
<evidence type="ECO:0000256" key="14">
    <source>
        <dbReference type="SAM" id="Phobius"/>
    </source>
</evidence>
<dbReference type="FunFam" id="1.20.1070.10:FF:000333">
    <property type="entry name" value="Relaxin receptor 1"/>
    <property type="match status" value="1"/>
</dbReference>
<evidence type="ECO:0000256" key="12">
    <source>
        <dbReference type="ARBA" id="ARBA00023224"/>
    </source>
</evidence>
<evidence type="ECO:0000256" key="13">
    <source>
        <dbReference type="PROSITE-ProRule" id="PRU00124"/>
    </source>
</evidence>
<feature type="domain" description="G-protein coupled receptors family 1 profile" evidence="15">
    <location>
        <begin position="773"/>
        <end position="1029"/>
    </location>
</feature>
<dbReference type="FunFam" id="4.10.400.10:FF:000065">
    <property type="entry name" value="Transmembrane protease serine 7"/>
    <property type="match status" value="1"/>
</dbReference>
<dbReference type="PROSITE" id="PS51450">
    <property type="entry name" value="LRR"/>
    <property type="match status" value="1"/>
</dbReference>
<evidence type="ECO:0000313" key="17">
    <source>
        <dbReference type="Proteomes" id="UP000242188"/>
    </source>
</evidence>
<dbReference type="InterPro" id="IPR017452">
    <property type="entry name" value="GPCR_Rhodpsn_7TM"/>
</dbReference>
<dbReference type="Gene3D" id="2.40.128.620">
    <property type="match status" value="1"/>
</dbReference>
<keyword evidence="5" id="KW-0677">Repeat</keyword>
<evidence type="ECO:0000256" key="9">
    <source>
        <dbReference type="ARBA" id="ARBA00023157"/>
    </source>
</evidence>